<keyword evidence="6" id="KW-1185">Reference proteome</keyword>
<evidence type="ECO:0000313" key="6">
    <source>
        <dbReference type="Proteomes" id="UP000606490"/>
    </source>
</evidence>
<gene>
    <name evidence="5" type="ORF">JMJ55_22195</name>
</gene>
<evidence type="ECO:0000256" key="1">
    <source>
        <dbReference type="ARBA" id="ARBA00023015"/>
    </source>
</evidence>
<dbReference type="InterPro" id="IPR002577">
    <property type="entry name" value="HTH_HxlR"/>
</dbReference>
<reference evidence="5 6" key="1">
    <citation type="submission" date="2021-01" db="EMBL/GenBank/DDBJ databases">
        <title>Belnapia mucosa sp. nov. and Belnapia arida sp. nov., isolated from the Tabernas Desert (Almeria, Spain).</title>
        <authorList>
            <person name="Molina-Menor E."/>
            <person name="Vidal-Verdu A."/>
            <person name="Calonge A."/>
            <person name="Satari L."/>
            <person name="Pereto Magraner J."/>
            <person name="Porcar Miralles M."/>
        </authorList>
    </citation>
    <scope>NUCLEOTIDE SEQUENCE [LARGE SCALE GENOMIC DNA]</scope>
    <source>
        <strain evidence="5 6">T6</strain>
    </source>
</reference>
<dbReference type="PROSITE" id="PS51118">
    <property type="entry name" value="HTH_HXLR"/>
    <property type="match status" value="1"/>
</dbReference>
<proteinExistence type="predicted"/>
<keyword evidence="3" id="KW-0804">Transcription</keyword>
<dbReference type="InterPro" id="IPR036390">
    <property type="entry name" value="WH_DNA-bd_sf"/>
</dbReference>
<dbReference type="SUPFAM" id="SSF46785">
    <property type="entry name" value="Winged helix' DNA-binding domain"/>
    <property type="match status" value="1"/>
</dbReference>
<dbReference type="InterPro" id="IPR036388">
    <property type="entry name" value="WH-like_DNA-bd_sf"/>
</dbReference>
<evidence type="ECO:0000313" key="5">
    <source>
        <dbReference type="EMBL" id="MBL6458051.1"/>
    </source>
</evidence>
<accession>A0ABS1V8Q1</accession>
<evidence type="ECO:0000259" key="4">
    <source>
        <dbReference type="PROSITE" id="PS51118"/>
    </source>
</evidence>
<dbReference type="Proteomes" id="UP000606490">
    <property type="component" value="Unassembled WGS sequence"/>
</dbReference>
<name>A0ABS1V8Q1_9PROT</name>
<dbReference type="RefSeq" id="WP_202827800.1">
    <property type="nucleotide sequence ID" value="NZ_JAEUXJ010000012.1"/>
</dbReference>
<protein>
    <submittedName>
        <fullName evidence="5">Helix-turn-helix transcriptional regulator</fullName>
    </submittedName>
</protein>
<dbReference type="PANTHER" id="PTHR33204:SF39">
    <property type="entry name" value="TRANSCRIPTIONAL REGULATORY PROTEIN"/>
    <property type="match status" value="1"/>
</dbReference>
<sequence>MPKQAGLLVTDDSHGDLCDAMSPGDQALIRDVLARVVDRWSLWALSELTEDGPLRFSRLLERLEGISQKSLTATLRELERDGFITRTVTVQVPIRVDYAATPLGHALIEQVHPLWLWAAKNLAAFAAARANYDRLKVPKPT</sequence>
<organism evidence="5 6">
    <name type="scientific">Belnapia mucosa</name>
    <dbReference type="NCBI Taxonomy" id="2804532"/>
    <lineage>
        <taxon>Bacteria</taxon>
        <taxon>Pseudomonadati</taxon>
        <taxon>Pseudomonadota</taxon>
        <taxon>Alphaproteobacteria</taxon>
        <taxon>Acetobacterales</taxon>
        <taxon>Roseomonadaceae</taxon>
        <taxon>Belnapia</taxon>
    </lineage>
</organism>
<keyword evidence="2" id="KW-0238">DNA-binding</keyword>
<keyword evidence="1" id="KW-0805">Transcription regulation</keyword>
<dbReference type="PANTHER" id="PTHR33204">
    <property type="entry name" value="TRANSCRIPTIONAL REGULATOR, MARR FAMILY"/>
    <property type="match status" value="1"/>
</dbReference>
<dbReference type="Pfam" id="PF01638">
    <property type="entry name" value="HxlR"/>
    <property type="match status" value="1"/>
</dbReference>
<feature type="domain" description="HTH hxlR-type" evidence="4">
    <location>
        <begin position="18"/>
        <end position="126"/>
    </location>
</feature>
<dbReference type="Gene3D" id="1.10.10.10">
    <property type="entry name" value="Winged helix-like DNA-binding domain superfamily/Winged helix DNA-binding domain"/>
    <property type="match status" value="1"/>
</dbReference>
<evidence type="ECO:0000256" key="3">
    <source>
        <dbReference type="ARBA" id="ARBA00023163"/>
    </source>
</evidence>
<evidence type="ECO:0000256" key="2">
    <source>
        <dbReference type="ARBA" id="ARBA00023125"/>
    </source>
</evidence>
<comment type="caution">
    <text evidence="5">The sequence shown here is derived from an EMBL/GenBank/DDBJ whole genome shotgun (WGS) entry which is preliminary data.</text>
</comment>
<dbReference type="EMBL" id="JAEUXJ010000012">
    <property type="protein sequence ID" value="MBL6458051.1"/>
    <property type="molecule type" value="Genomic_DNA"/>
</dbReference>